<feature type="transmembrane region" description="Helical" evidence="9">
    <location>
        <begin position="118"/>
        <end position="140"/>
    </location>
</feature>
<evidence type="ECO:0000256" key="4">
    <source>
        <dbReference type="ARBA" id="ARBA00022679"/>
    </source>
</evidence>
<dbReference type="CDD" id="cd16917">
    <property type="entry name" value="HATPase_UhpB-NarQ-NarX-like"/>
    <property type="match status" value="1"/>
</dbReference>
<evidence type="ECO:0000256" key="2">
    <source>
        <dbReference type="ARBA" id="ARBA00012438"/>
    </source>
</evidence>
<keyword evidence="6" id="KW-0418">Kinase</keyword>
<dbReference type="SUPFAM" id="SSF55874">
    <property type="entry name" value="ATPase domain of HSP90 chaperone/DNA topoisomerase II/histidine kinase"/>
    <property type="match status" value="1"/>
</dbReference>
<evidence type="ECO:0000259" key="10">
    <source>
        <dbReference type="Pfam" id="PF02518"/>
    </source>
</evidence>
<feature type="transmembrane region" description="Helical" evidence="9">
    <location>
        <begin position="408"/>
        <end position="431"/>
    </location>
</feature>
<sequence length="517" mass="54050">MLHDGALWALLALPPVIWAADAGVGGRLWPDLVFPLGALAGAVGMRRRLPLPALAVCAALSGLDPLSPVDRYTPAVAVMGFLAGRRVPGAARALGWMSGVVALAVLAGLPFGRPERTLAYDALVLPLVTVVPWLMGRYLVQRRELLLAGWERADRLEREQRLVAERARLLERARIARDMHDGLGHELSLIALMAGNLQVSAELDERHRAVAAHLRAAASAATQSLQDIIGLLRAGEQEESAVSQTVEEVVRRAAESGLDVRLTVAGEGAGVPHMVRRAAFRVVQESVTNAAKHAPGAPVRVRVTYGEDETEVRVTNGPAPGGEPYAPDPYALDAGGAGRGGGHGLAGLGERARLLGGSVRYGPREGGFEVAARLPHRAGPGPLAPAPAPPGAVAGRSGRVLRRARGGFVLAFGLPLGVAVLLGMGAAGYLYQTQSSVLRPEVFQSLVVGQPRAQVAARLPVNFFDDSPSPIAEGPPPAGASCAYYVSTGDLFVRPAVYRLCFGGGALVAKDAYPPAD</sequence>
<evidence type="ECO:0000256" key="6">
    <source>
        <dbReference type="ARBA" id="ARBA00022777"/>
    </source>
</evidence>
<name>A0A3A4B8R9_9ACTN</name>
<evidence type="ECO:0000256" key="1">
    <source>
        <dbReference type="ARBA" id="ARBA00000085"/>
    </source>
</evidence>
<evidence type="ECO:0000313" key="12">
    <source>
        <dbReference type="EMBL" id="RJL35299.1"/>
    </source>
</evidence>
<dbReference type="Gene3D" id="1.20.5.1930">
    <property type="match status" value="1"/>
</dbReference>
<proteinExistence type="predicted"/>
<dbReference type="PANTHER" id="PTHR24421">
    <property type="entry name" value="NITRATE/NITRITE SENSOR PROTEIN NARX-RELATED"/>
    <property type="match status" value="1"/>
</dbReference>
<keyword evidence="13" id="KW-1185">Reference proteome</keyword>
<dbReference type="InterPro" id="IPR036890">
    <property type="entry name" value="HATPase_C_sf"/>
</dbReference>
<evidence type="ECO:0000313" key="13">
    <source>
        <dbReference type="Proteomes" id="UP000265768"/>
    </source>
</evidence>
<dbReference type="GO" id="GO:0046983">
    <property type="term" value="F:protein dimerization activity"/>
    <property type="evidence" value="ECO:0007669"/>
    <property type="project" value="InterPro"/>
</dbReference>
<dbReference type="PANTHER" id="PTHR24421:SF10">
    <property type="entry name" value="NITRATE_NITRITE SENSOR PROTEIN NARQ"/>
    <property type="match status" value="1"/>
</dbReference>
<dbReference type="InterPro" id="IPR003594">
    <property type="entry name" value="HATPase_dom"/>
</dbReference>
<dbReference type="EC" id="2.7.13.3" evidence="2"/>
<evidence type="ECO:0000259" key="11">
    <source>
        <dbReference type="Pfam" id="PF07730"/>
    </source>
</evidence>
<evidence type="ECO:0000256" key="5">
    <source>
        <dbReference type="ARBA" id="ARBA00022741"/>
    </source>
</evidence>
<dbReference type="GO" id="GO:0005524">
    <property type="term" value="F:ATP binding"/>
    <property type="evidence" value="ECO:0007669"/>
    <property type="project" value="UniProtKB-KW"/>
</dbReference>
<dbReference type="InterPro" id="IPR011712">
    <property type="entry name" value="Sig_transdc_His_kin_sub3_dim/P"/>
</dbReference>
<evidence type="ECO:0000256" key="3">
    <source>
        <dbReference type="ARBA" id="ARBA00022553"/>
    </source>
</evidence>
<organism evidence="12 13">
    <name type="scientific">Bailinhaonella thermotolerans</name>
    <dbReference type="NCBI Taxonomy" id="1070861"/>
    <lineage>
        <taxon>Bacteria</taxon>
        <taxon>Bacillati</taxon>
        <taxon>Actinomycetota</taxon>
        <taxon>Actinomycetes</taxon>
        <taxon>Streptosporangiales</taxon>
        <taxon>Streptosporangiaceae</taxon>
        <taxon>Bailinhaonella</taxon>
    </lineage>
</organism>
<gene>
    <name evidence="12" type="ORF">D5H75_00235</name>
</gene>
<dbReference type="Pfam" id="PF02518">
    <property type="entry name" value="HATPase_c"/>
    <property type="match status" value="1"/>
</dbReference>
<keyword evidence="9" id="KW-0812">Transmembrane</keyword>
<feature type="transmembrane region" description="Helical" evidence="9">
    <location>
        <begin position="93"/>
        <end position="112"/>
    </location>
</feature>
<comment type="caution">
    <text evidence="12">The sequence shown here is derived from an EMBL/GenBank/DDBJ whole genome shotgun (WGS) entry which is preliminary data.</text>
</comment>
<keyword evidence="3" id="KW-0597">Phosphoprotein</keyword>
<evidence type="ECO:0000256" key="7">
    <source>
        <dbReference type="ARBA" id="ARBA00022840"/>
    </source>
</evidence>
<evidence type="ECO:0000256" key="9">
    <source>
        <dbReference type="SAM" id="Phobius"/>
    </source>
</evidence>
<dbReference type="Proteomes" id="UP000265768">
    <property type="component" value="Unassembled WGS sequence"/>
</dbReference>
<feature type="domain" description="Signal transduction histidine kinase subgroup 3 dimerisation and phosphoacceptor" evidence="11">
    <location>
        <begin position="171"/>
        <end position="235"/>
    </location>
</feature>
<keyword evidence="4" id="KW-0808">Transferase</keyword>
<dbReference type="AlphaFoldDB" id="A0A3A4B8R9"/>
<protein>
    <recommendedName>
        <fullName evidence="2">histidine kinase</fullName>
        <ecNumber evidence="2">2.7.13.3</ecNumber>
    </recommendedName>
</protein>
<dbReference type="Gene3D" id="3.30.565.10">
    <property type="entry name" value="Histidine kinase-like ATPase, C-terminal domain"/>
    <property type="match status" value="1"/>
</dbReference>
<evidence type="ECO:0000256" key="8">
    <source>
        <dbReference type="ARBA" id="ARBA00023012"/>
    </source>
</evidence>
<dbReference type="Pfam" id="PF07730">
    <property type="entry name" value="HisKA_3"/>
    <property type="match status" value="1"/>
</dbReference>
<dbReference type="InterPro" id="IPR050482">
    <property type="entry name" value="Sensor_HK_TwoCompSys"/>
</dbReference>
<keyword evidence="9" id="KW-0472">Membrane</keyword>
<keyword evidence="7 12" id="KW-0067">ATP-binding</keyword>
<comment type="catalytic activity">
    <reaction evidence="1">
        <text>ATP + protein L-histidine = ADP + protein N-phospho-L-histidine.</text>
        <dbReference type="EC" id="2.7.13.3"/>
    </reaction>
</comment>
<dbReference type="GO" id="GO:0016020">
    <property type="term" value="C:membrane"/>
    <property type="evidence" value="ECO:0007669"/>
    <property type="project" value="InterPro"/>
</dbReference>
<keyword evidence="9" id="KW-1133">Transmembrane helix</keyword>
<feature type="domain" description="Histidine kinase/HSP90-like ATPase" evidence="10">
    <location>
        <begin position="277"/>
        <end position="376"/>
    </location>
</feature>
<dbReference type="GO" id="GO:0000155">
    <property type="term" value="F:phosphorelay sensor kinase activity"/>
    <property type="evidence" value="ECO:0007669"/>
    <property type="project" value="InterPro"/>
</dbReference>
<accession>A0A3A4B8R9</accession>
<dbReference type="OrthoDB" id="227596at2"/>
<keyword evidence="8" id="KW-0902">Two-component regulatory system</keyword>
<reference evidence="12 13" key="1">
    <citation type="submission" date="2018-09" db="EMBL/GenBank/DDBJ databases">
        <title>YIM 75507 draft genome.</title>
        <authorList>
            <person name="Tang S."/>
            <person name="Feng Y."/>
        </authorList>
    </citation>
    <scope>NUCLEOTIDE SEQUENCE [LARGE SCALE GENOMIC DNA]</scope>
    <source>
        <strain evidence="12 13">YIM 75507</strain>
    </source>
</reference>
<keyword evidence="5" id="KW-0547">Nucleotide-binding</keyword>
<dbReference type="EMBL" id="QZEY01000001">
    <property type="protein sequence ID" value="RJL35299.1"/>
    <property type="molecule type" value="Genomic_DNA"/>
</dbReference>